<gene>
    <name evidence="2" type="primary">vrrA</name>
    <name evidence="2" type="ORF">UFB30_08100</name>
</gene>
<dbReference type="Pfam" id="PF14181">
    <property type="entry name" value="YqfQ"/>
    <property type="match status" value="1"/>
</dbReference>
<dbReference type="RefSeq" id="WP_322421167.1">
    <property type="nucleotide sequence ID" value="NZ_JAXQNN010000002.1"/>
</dbReference>
<dbReference type="EMBL" id="JAXQNN010000002">
    <property type="protein sequence ID" value="MDZ5712189.1"/>
    <property type="molecule type" value="Genomic_DNA"/>
</dbReference>
<evidence type="ECO:0000313" key="3">
    <source>
        <dbReference type="Proteomes" id="UP001292084"/>
    </source>
</evidence>
<reference evidence="2 3" key="1">
    <citation type="submission" date="2023-12" db="EMBL/GenBank/DDBJ databases">
        <title>Jeotgalibacillus haloalkaliphilus sp. nov., a novel salt-tolerant bacteria, isolated from the estuary of the Fenhe River into the Yellow River.</title>
        <authorList>
            <person name="Li Y."/>
        </authorList>
    </citation>
    <scope>NUCLEOTIDE SEQUENCE [LARGE SCALE GENOMIC DNA]</scope>
    <source>
        <strain evidence="2 3">HH7-29</strain>
    </source>
</reference>
<proteinExistence type="predicted"/>
<keyword evidence="3" id="KW-1185">Reference proteome</keyword>
<feature type="region of interest" description="Disordered" evidence="1">
    <location>
        <begin position="78"/>
        <end position="110"/>
    </location>
</feature>
<accession>A0ABU5KLS8</accession>
<organism evidence="2 3">
    <name type="scientific">Jeotgalibacillus haloalkalitolerans</name>
    <dbReference type="NCBI Taxonomy" id="3104292"/>
    <lineage>
        <taxon>Bacteria</taxon>
        <taxon>Bacillati</taxon>
        <taxon>Bacillota</taxon>
        <taxon>Bacilli</taxon>
        <taxon>Bacillales</taxon>
        <taxon>Caryophanaceae</taxon>
        <taxon>Jeotgalibacillus</taxon>
    </lineage>
</organism>
<protein>
    <submittedName>
        <fullName evidence="2">VrrA/YqfQ family protein</fullName>
    </submittedName>
</protein>
<comment type="caution">
    <text evidence="2">The sequence shown here is derived from an EMBL/GenBank/DDBJ whole genome shotgun (WGS) entry which is preliminary data.</text>
</comment>
<dbReference type="InterPro" id="IPR025571">
    <property type="entry name" value="YqfQ"/>
</dbReference>
<evidence type="ECO:0000256" key="1">
    <source>
        <dbReference type="SAM" id="MobiDB-lite"/>
    </source>
</evidence>
<sequence>MYPYRPYPIPFQVVQTAPKTAGFSIASLQKWAGTAQQFINTAHRYMPYVQQYGPMIKNFPAMWKLYKAFNELDADESNVTDIKEDPKSESKAALKKEPVRRPESTPKLYI</sequence>
<feature type="compositionally biased region" description="Basic and acidic residues" evidence="1">
    <location>
        <begin position="81"/>
        <end position="104"/>
    </location>
</feature>
<name>A0ABU5KLS8_9BACL</name>
<evidence type="ECO:0000313" key="2">
    <source>
        <dbReference type="EMBL" id="MDZ5712189.1"/>
    </source>
</evidence>
<dbReference type="Proteomes" id="UP001292084">
    <property type="component" value="Unassembled WGS sequence"/>
</dbReference>